<dbReference type="Pfam" id="PF12540">
    <property type="entry name" value="DUF3736"/>
    <property type="match status" value="1"/>
</dbReference>
<dbReference type="PANTHER" id="PTHR40240:SF1">
    <property type="entry name" value="PLEXUS, ISOFORM A"/>
    <property type="match status" value="1"/>
</dbReference>
<dbReference type="AlphaFoldDB" id="A0ABD2P7K3"/>
<feature type="compositionally biased region" description="Polar residues" evidence="1">
    <location>
        <begin position="400"/>
        <end position="420"/>
    </location>
</feature>
<feature type="compositionally biased region" description="Basic and acidic residues" evidence="1">
    <location>
        <begin position="82"/>
        <end position="96"/>
    </location>
</feature>
<evidence type="ECO:0000313" key="4">
    <source>
        <dbReference type="Proteomes" id="UP001516400"/>
    </source>
</evidence>
<evidence type="ECO:0000259" key="2">
    <source>
        <dbReference type="Pfam" id="PF12540"/>
    </source>
</evidence>
<evidence type="ECO:0000313" key="3">
    <source>
        <dbReference type="EMBL" id="KAL3286938.1"/>
    </source>
</evidence>
<keyword evidence="4" id="KW-1185">Reference proteome</keyword>
<accession>A0ABD2P7K3</accession>
<feature type="compositionally biased region" description="Low complexity" evidence="1">
    <location>
        <begin position="17"/>
        <end position="29"/>
    </location>
</feature>
<dbReference type="PANTHER" id="PTHR40240">
    <property type="entry name" value="PLEXUS, ISOFORM A"/>
    <property type="match status" value="1"/>
</dbReference>
<feature type="compositionally biased region" description="Polar residues" evidence="1">
    <location>
        <begin position="60"/>
        <end position="81"/>
    </location>
</feature>
<feature type="compositionally biased region" description="Polar residues" evidence="1">
    <location>
        <begin position="317"/>
        <end position="332"/>
    </location>
</feature>
<dbReference type="Proteomes" id="UP001516400">
    <property type="component" value="Unassembled WGS sequence"/>
</dbReference>
<gene>
    <name evidence="3" type="ORF">HHI36_001423</name>
</gene>
<protein>
    <recommendedName>
        <fullName evidence="2">Genetic suppressor element-like domain-containing protein</fullName>
    </recommendedName>
</protein>
<feature type="region of interest" description="Disordered" evidence="1">
    <location>
        <begin position="1"/>
        <end position="96"/>
    </location>
</feature>
<feature type="compositionally biased region" description="Basic and acidic residues" evidence="1">
    <location>
        <begin position="241"/>
        <end position="262"/>
    </location>
</feature>
<feature type="compositionally biased region" description="Low complexity" evidence="1">
    <location>
        <begin position="336"/>
        <end position="345"/>
    </location>
</feature>
<feature type="region of interest" description="Disordered" evidence="1">
    <location>
        <begin position="115"/>
        <end position="134"/>
    </location>
</feature>
<name>A0ABD2P7K3_9CUCU</name>
<proteinExistence type="predicted"/>
<dbReference type="InterPro" id="IPR022207">
    <property type="entry name" value="GSE-like"/>
</dbReference>
<sequence>MCTFKSKNYTTEKLIPNSSKLSSTNGSSKPRVTSGHTVPGPGPGTQNQNSLSFAAALRTLAQQSVPPTNSEHSSTGQGSSDSTRRDPGLSAAEKAKVNPEVSIYGVSNAVPVRTSDSRLPLTNPADRYSAPTVSDLGRSGFQPYRPEERVSVVPPVGLDVGLYPSYGYPSIPMLDEQLYYDRARLLRPPWPPFGHPMVNPYMIPGAGAIPFYMPDSLKLEEEHRRIAAIKKDEQMERELLQHQREREQREKDRALREREKAQSRISPHIPPPHLTAQSPMMVPLLHPGSMLPPTPMSLSSSRNSIPMNTPFLPPVSLPQTYSVPRSSPSLQRHSPHTVTHPPSSSYLPQRQSPVIQPSGPLINNTVGPSSQVPRSSPKPPTPKSISIPPQTPTRMGGASTPGSRSNTPLGGTSMPTLGGNSTPHRSSSTPTRTSSTPILQEEKLPQEPSGISISQVPPCSSAARKPTIAPTMVSYEQSQIPTVNSTFLPKTNASTTNQNIDQSRQPIASKSNIKALNYNIESIVCENSKNKIETKIEQKKPKYIIGVMQKTQCSETDIHLSNANSESKSTKNKLPCSKTVSLNLGYENKIDRNKNIENSSNSKVGQEEITLVNLLGLDKEFNKQDALPSWEEVNGIPKCKSTIFGNSNLPDLSAQVKHGSTPVNNPSQQTFSPQLPAPSPNYPVQSQVTQIIIETTKESQKPNLTSVVPIINNNYINAVPITSHTRTNDSTLSTEIERVDCNIKVEDASSLSNGVIVKMENIIDNIEENRCNDPLSMDNKVINDLVCKPGVNNFKLKSRFTVLNIPSVPGPPFKRRKLSKIDLAVVRRKLRRVKKVQKPKRMNRITNSDDNICTKQFGVNIYGNSDSSSSSSSDSDSDCDVFKYDTWIKSGPPLKPSYTPKKLCFLNIFGLTTHITKNSIEVQKMERRKWHQMQTLTELRDGEEELEKKVYPLNLPVPLKSPSVLNYMTDFKKKSNFLQVLGLSTVPARIRDGKFQASAFFPNV</sequence>
<feature type="compositionally biased region" description="Low complexity" evidence="1">
    <location>
        <begin position="421"/>
        <end position="437"/>
    </location>
</feature>
<feature type="region of interest" description="Disordered" evidence="1">
    <location>
        <begin position="241"/>
        <end position="465"/>
    </location>
</feature>
<organism evidence="3 4">
    <name type="scientific">Cryptolaemus montrouzieri</name>
    <dbReference type="NCBI Taxonomy" id="559131"/>
    <lineage>
        <taxon>Eukaryota</taxon>
        <taxon>Metazoa</taxon>
        <taxon>Ecdysozoa</taxon>
        <taxon>Arthropoda</taxon>
        <taxon>Hexapoda</taxon>
        <taxon>Insecta</taxon>
        <taxon>Pterygota</taxon>
        <taxon>Neoptera</taxon>
        <taxon>Endopterygota</taxon>
        <taxon>Coleoptera</taxon>
        <taxon>Polyphaga</taxon>
        <taxon>Cucujiformia</taxon>
        <taxon>Coccinelloidea</taxon>
        <taxon>Coccinellidae</taxon>
        <taxon>Scymninae</taxon>
        <taxon>Scymnini</taxon>
        <taxon>Cryptolaemus</taxon>
    </lineage>
</organism>
<comment type="caution">
    <text evidence="3">The sequence shown here is derived from an EMBL/GenBank/DDBJ whole genome shotgun (WGS) entry which is preliminary data.</text>
</comment>
<reference evidence="3 4" key="1">
    <citation type="journal article" date="2021" name="BMC Biol.">
        <title>Horizontally acquired antibacterial genes associated with adaptive radiation of ladybird beetles.</title>
        <authorList>
            <person name="Li H.S."/>
            <person name="Tang X.F."/>
            <person name="Huang Y.H."/>
            <person name="Xu Z.Y."/>
            <person name="Chen M.L."/>
            <person name="Du X.Y."/>
            <person name="Qiu B.Y."/>
            <person name="Chen P.T."/>
            <person name="Zhang W."/>
            <person name="Slipinski A."/>
            <person name="Escalona H.E."/>
            <person name="Waterhouse R.M."/>
            <person name="Zwick A."/>
            <person name="Pang H."/>
        </authorList>
    </citation>
    <scope>NUCLEOTIDE SEQUENCE [LARGE SCALE GENOMIC DNA]</scope>
    <source>
        <strain evidence="3">SYSU2018</strain>
    </source>
</reference>
<feature type="compositionally biased region" description="Polar residues" evidence="1">
    <location>
        <begin position="1"/>
        <end position="11"/>
    </location>
</feature>
<dbReference type="EMBL" id="JABFTP020000185">
    <property type="protein sequence ID" value="KAL3286938.1"/>
    <property type="molecule type" value="Genomic_DNA"/>
</dbReference>
<feature type="compositionally biased region" description="Polar residues" evidence="1">
    <location>
        <begin position="449"/>
        <end position="458"/>
    </location>
</feature>
<feature type="compositionally biased region" description="Polar residues" evidence="1">
    <location>
        <begin position="346"/>
        <end position="372"/>
    </location>
</feature>
<evidence type="ECO:0000256" key="1">
    <source>
        <dbReference type="SAM" id="MobiDB-lite"/>
    </source>
</evidence>
<feature type="domain" description="Genetic suppressor element-like" evidence="2">
    <location>
        <begin position="869"/>
        <end position="984"/>
    </location>
</feature>